<sequence>MTRQDIAEVSSGFVAAAGRAREAGFKAIELHACHGYLLSQFLSPDSNRRIDEYGGCIENRVRILCDIVRRIKAEVDRGFPVICRINASDRVEGGLDLSESAEIAVALQASGVDAISVSNGIHASRPYAIVPQMSVERGCYAADSAHIKARVNVPVMVVGRINTPEVAEAMVRDGKADFVCLSRALIADPFFPIKAERGLVRDIVPCIACNECLATVHGHTGVACTMNPRASRELWYERNTLKASKSKTIVVIGGGVAGMAAARTAANRGHRVHLIERSDRLGGQLSLAHKPPHREELENALNHFRHLIHRSSVIVHLGREWTLEEVAGLHPDHVIIAIGATPRKPVLPGLDLARAYFGWQIISEQIDPGRRNVVVGGGLVAVEVADFLATRGHHVTIVARSGLLGKAVWADRVYFTDRIEMLGVDVLTHARIVEVGKGWARVEVESRERRIDDVDSIIVCAGYEPENHLAKDLQGLGLDVHMAGDVQGSRKLFQAIEEGTLVALGL</sequence>
<proteinExistence type="inferred from homology"/>
<dbReference type="GO" id="GO:0010181">
    <property type="term" value="F:FMN binding"/>
    <property type="evidence" value="ECO:0007669"/>
    <property type="project" value="InterPro"/>
</dbReference>
<evidence type="ECO:0000256" key="2">
    <source>
        <dbReference type="ARBA" id="ARBA00001966"/>
    </source>
</evidence>
<keyword evidence="9" id="KW-0411">Iron-sulfur</keyword>
<protein>
    <recommendedName>
        <fullName evidence="14">NADH:flavin oxidoreductase</fullName>
    </recommendedName>
</protein>
<evidence type="ECO:0000256" key="8">
    <source>
        <dbReference type="ARBA" id="ARBA00023004"/>
    </source>
</evidence>
<evidence type="ECO:0000259" key="11">
    <source>
        <dbReference type="Pfam" id="PF07992"/>
    </source>
</evidence>
<keyword evidence="7" id="KW-0560">Oxidoreductase</keyword>
<dbReference type="GO" id="GO:0046872">
    <property type="term" value="F:metal ion binding"/>
    <property type="evidence" value="ECO:0007669"/>
    <property type="project" value="UniProtKB-KW"/>
</dbReference>
<feature type="domain" description="NADH:flavin oxidoreductase/NADH oxidase N-terminal" evidence="10">
    <location>
        <begin position="1"/>
        <end position="199"/>
    </location>
</feature>
<dbReference type="InterPro" id="IPR023753">
    <property type="entry name" value="FAD/NAD-binding_dom"/>
</dbReference>
<keyword evidence="4" id="KW-0285">Flavoprotein</keyword>
<evidence type="ECO:0000313" key="13">
    <source>
        <dbReference type="Proteomes" id="UP000228930"/>
    </source>
</evidence>
<comment type="similarity">
    <text evidence="3">In the N-terminal section; belongs to the NADH:flavin oxidoreductase/NADH oxidase family.</text>
</comment>
<dbReference type="PRINTS" id="PR00469">
    <property type="entry name" value="PNDRDTASEII"/>
</dbReference>
<name>A0A2M6UH22_9BRAD</name>
<dbReference type="Pfam" id="PF07992">
    <property type="entry name" value="Pyr_redox_2"/>
    <property type="match status" value="1"/>
</dbReference>
<evidence type="ECO:0000256" key="9">
    <source>
        <dbReference type="ARBA" id="ARBA00023014"/>
    </source>
</evidence>
<dbReference type="Gene3D" id="3.50.50.60">
    <property type="entry name" value="FAD/NAD(P)-binding domain"/>
    <property type="match status" value="1"/>
</dbReference>
<dbReference type="PANTHER" id="PTHR42917:SF2">
    <property type="entry name" value="2,4-DIENOYL-COA REDUCTASE [(2E)-ENOYL-COA-PRODUCING]"/>
    <property type="match status" value="1"/>
</dbReference>
<evidence type="ECO:0000256" key="3">
    <source>
        <dbReference type="ARBA" id="ARBA00011048"/>
    </source>
</evidence>
<gene>
    <name evidence="12" type="ORF">TSA1_26480</name>
</gene>
<dbReference type="SUPFAM" id="SSF51905">
    <property type="entry name" value="FAD/NAD(P)-binding domain"/>
    <property type="match status" value="1"/>
</dbReference>
<dbReference type="Proteomes" id="UP000228930">
    <property type="component" value="Unassembled WGS sequence"/>
</dbReference>
<reference evidence="12 13" key="1">
    <citation type="submission" date="2015-06" db="EMBL/GenBank/DDBJ databases">
        <title>Comparative genome analysis of nirS-carrying Bradyrhizobium sp. strains.</title>
        <authorList>
            <person name="Ishii S."/>
            <person name="Jang J."/>
            <person name="Nishizawa T."/>
            <person name="Senoo K."/>
        </authorList>
    </citation>
    <scope>NUCLEOTIDE SEQUENCE [LARGE SCALE GENOMIC DNA]</scope>
    <source>
        <strain evidence="12 13">TSA1</strain>
    </source>
</reference>
<feature type="domain" description="FAD/NAD(P)-binding" evidence="11">
    <location>
        <begin position="248"/>
        <end position="478"/>
    </location>
</feature>
<dbReference type="GO" id="GO:0016491">
    <property type="term" value="F:oxidoreductase activity"/>
    <property type="evidence" value="ECO:0007669"/>
    <property type="project" value="UniProtKB-KW"/>
</dbReference>
<comment type="cofactor">
    <cofactor evidence="2">
        <name>[4Fe-4S] cluster</name>
        <dbReference type="ChEBI" id="CHEBI:49883"/>
    </cofactor>
</comment>
<dbReference type="EMBL" id="LFJC01000003">
    <property type="protein sequence ID" value="PIT03924.1"/>
    <property type="molecule type" value="Genomic_DNA"/>
</dbReference>
<dbReference type="Gene3D" id="3.40.50.720">
    <property type="entry name" value="NAD(P)-binding Rossmann-like Domain"/>
    <property type="match status" value="1"/>
</dbReference>
<keyword evidence="8" id="KW-0408">Iron</keyword>
<dbReference type="PANTHER" id="PTHR42917">
    <property type="entry name" value="2,4-DIENOYL-COA REDUCTASE"/>
    <property type="match status" value="1"/>
</dbReference>
<dbReference type="PRINTS" id="PR00368">
    <property type="entry name" value="FADPNR"/>
</dbReference>
<evidence type="ECO:0008006" key="14">
    <source>
        <dbReference type="Google" id="ProtNLM"/>
    </source>
</evidence>
<dbReference type="SUPFAM" id="SSF51395">
    <property type="entry name" value="FMN-linked oxidoreductases"/>
    <property type="match status" value="1"/>
</dbReference>
<keyword evidence="13" id="KW-1185">Reference proteome</keyword>
<dbReference type="Pfam" id="PF00724">
    <property type="entry name" value="Oxidored_FMN"/>
    <property type="match status" value="1"/>
</dbReference>
<dbReference type="InterPro" id="IPR051793">
    <property type="entry name" value="NADH:flavin_oxidoreductase"/>
</dbReference>
<keyword evidence="6" id="KW-0479">Metal-binding</keyword>
<comment type="caution">
    <text evidence="12">The sequence shown here is derived from an EMBL/GenBank/DDBJ whole genome shotgun (WGS) entry which is preliminary data.</text>
</comment>
<comment type="cofactor">
    <cofactor evidence="1">
        <name>FMN</name>
        <dbReference type="ChEBI" id="CHEBI:58210"/>
    </cofactor>
</comment>
<evidence type="ECO:0000313" key="12">
    <source>
        <dbReference type="EMBL" id="PIT03924.1"/>
    </source>
</evidence>
<evidence type="ECO:0000256" key="7">
    <source>
        <dbReference type="ARBA" id="ARBA00023002"/>
    </source>
</evidence>
<evidence type="ECO:0000256" key="6">
    <source>
        <dbReference type="ARBA" id="ARBA00022723"/>
    </source>
</evidence>
<evidence type="ECO:0000259" key="10">
    <source>
        <dbReference type="Pfam" id="PF00724"/>
    </source>
</evidence>
<dbReference type="Gene3D" id="3.20.20.70">
    <property type="entry name" value="Aldolase class I"/>
    <property type="match status" value="1"/>
</dbReference>
<dbReference type="InterPro" id="IPR036188">
    <property type="entry name" value="FAD/NAD-bd_sf"/>
</dbReference>
<keyword evidence="5" id="KW-0288">FMN</keyword>
<organism evidence="12 13">
    <name type="scientific">Bradyrhizobium nitroreducens</name>
    <dbReference type="NCBI Taxonomy" id="709803"/>
    <lineage>
        <taxon>Bacteria</taxon>
        <taxon>Pseudomonadati</taxon>
        <taxon>Pseudomonadota</taxon>
        <taxon>Alphaproteobacteria</taxon>
        <taxon>Hyphomicrobiales</taxon>
        <taxon>Nitrobacteraceae</taxon>
        <taxon>Bradyrhizobium</taxon>
    </lineage>
</organism>
<dbReference type="InterPro" id="IPR001155">
    <property type="entry name" value="OxRdtase_FMN_N"/>
</dbReference>
<accession>A0A2M6UH22</accession>
<evidence type="ECO:0000256" key="1">
    <source>
        <dbReference type="ARBA" id="ARBA00001917"/>
    </source>
</evidence>
<evidence type="ECO:0000256" key="5">
    <source>
        <dbReference type="ARBA" id="ARBA00022643"/>
    </source>
</evidence>
<dbReference type="AlphaFoldDB" id="A0A2M6UH22"/>
<dbReference type="InterPro" id="IPR013785">
    <property type="entry name" value="Aldolase_TIM"/>
</dbReference>
<evidence type="ECO:0000256" key="4">
    <source>
        <dbReference type="ARBA" id="ARBA00022630"/>
    </source>
</evidence>
<dbReference type="GO" id="GO:0051536">
    <property type="term" value="F:iron-sulfur cluster binding"/>
    <property type="evidence" value="ECO:0007669"/>
    <property type="project" value="UniProtKB-KW"/>
</dbReference>